<accession>A0A0W8I6C2</accession>
<evidence type="ECO:0000313" key="2">
    <source>
        <dbReference type="Proteomes" id="UP000054837"/>
    </source>
</evidence>
<dbReference type="STRING" id="767452.AVL62_03010"/>
<dbReference type="EMBL" id="LQBL01000028">
    <property type="protein sequence ID" value="KUG53750.1"/>
    <property type="molecule type" value="Genomic_DNA"/>
</dbReference>
<evidence type="ECO:0008006" key="3">
    <source>
        <dbReference type="Google" id="ProtNLM"/>
    </source>
</evidence>
<keyword evidence="2" id="KW-1185">Reference proteome</keyword>
<dbReference type="Proteomes" id="UP000054837">
    <property type="component" value="Unassembled WGS sequence"/>
</dbReference>
<sequence length="308" mass="34800">MSQREGSAEGFTAMPFTYRRAREAGMTRAQLHRDHVCLLRSVYVDRRVRVDGYVRARAVLLVAPADAFVSHHTAAELWGGVVPHAVRPHVSVPTGRPRSAREDLVVHASSREPVVFRGQRVTTPLDTFLDCARVLDLVDLVVLGDSLVARHRITPERLRQGAQESTGRGSRLARRAAGLVRAGVDSPMETRARMLRVLSGLPELETDLRFHDDRGDLVRRLDAGDRATRTAVEYDGRHHVEREDQWEADLGRWEDFEDAAWRIVVLVGADIYRTPGRTVERLRRIFAQRGIPLGPPSDEWRRHFPGRG</sequence>
<organism evidence="1 2">
    <name type="scientific">Serinicoccus chungangensis</name>
    <dbReference type="NCBI Taxonomy" id="767452"/>
    <lineage>
        <taxon>Bacteria</taxon>
        <taxon>Bacillati</taxon>
        <taxon>Actinomycetota</taxon>
        <taxon>Actinomycetes</taxon>
        <taxon>Micrococcales</taxon>
        <taxon>Ornithinimicrobiaceae</taxon>
        <taxon>Serinicoccus</taxon>
    </lineage>
</organism>
<protein>
    <recommendedName>
        <fullName evidence="3">DUF559 domain-containing protein</fullName>
    </recommendedName>
</protein>
<gene>
    <name evidence="1" type="ORF">AVL62_03010</name>
</gene>
<proteinExistence type="predicted"/>
<dbReference type="OrthoDB" id="3173471at2"/>
<evidence type="ECO:0000313" key="1">
    <source>
        <dbReference type="EMBL" id="KUG53750.1"/>
    </source>
</evidence>
<comment type="caution">
    <text evidence="1">The sequence shown here is derived from an EMBL/GenBank/DDBJ whole genome shotgun (WGS) entry which is preliminary data.</text>
</comment>
<dbReference type="RefSeq" id="WP_058891757.1">
    <property type="nucleotide sequence ID" value="NZ_LQBL01000028.1"/>
</dbReference>
<reference evidence="1 2" key="1">
    <citation type="submission" date="2015-12" db="EMBL/GenBank/DDBJ databases">
        <title>Serinicoccus chungangenesis strain CD08_5 genome sequencing and assembly.</title>
        <authorList>
            <person name="Chander A.M."/>
            <person name="Kaur G."/>
            <person name="Nair G.R."/>
            <person name="Dhawan D.K."/>
            <person name="Kochhar R.K."/>
            <person name="Mayilraj S."/>
            <person name="Bhadada S.K."/>
        </authorList>
    </citation>
    <scope>NUCLEOTIDE SEQUENCE [LARGE SCALE GENOMIC DNA]</scope>
    <source>
        <strain evidence="1 2">CD08_5</strain>
    </source>
</reference>
<name>A0A0W8I6C2_9MICO</name>
<dbReference type="AlphaFoldDB" id="A0A0W8I6C2"/>